<gene>
    <name evidence="1" type="ORF">CTRU02_212217</name>
</gene>
<comment type="caution">
    <text evidence="1">The sequence shown here is derived from an EMBL/GenBank/DDBJ whole genome shotgun (WGS) entry which is preliminary data.</text>
</comment>
<name>A0ACC3YMY3_COLTU</name>
<evidence type="ECO:0000313" key="2">
    <source>
        <dbReference type="Proteomes" id="UP000805649"/>
    </source>
</evidence>
<sequence>MAVITCIANLTKEQKHMCDAILTTLMQRNYPLNAPTIDSLRADLWVKVFENGWTTKKANPAPASLPKRTNDESGVFVGTLNEDAPIKTKGGAVPIHRRAGHPVMFKASFQANGQLAFFWIDEQGQKIPATSVDHDGDLSLEELKEIVADHYDSNELERVGKWNWTTVVYWCRARLLALCGQHQDDVQEDLSELQQIRLVEEWLDDAKDN</sequence>
<proteinExistence type="predicted"/>
<dbReference type="EMBL" id="VUJX02000008">
    <property type="protein sequence ID" value="KAL0933254.1"/>
    <property type="molecule type" value="Genomic_DNA"/>
</dbReference>
<protein>
    <submittedName>
        <fullName evidence="1">Uncharacterized protein</fullName>
    </submittedName>
</protein>
<keyword evidence="2" id="KW-1185">Reference proteome</keyword>
<evidence type="ECO:0000313" key="1">
    <source>
        <dbReference type="EMBL" id="KAL0933254.1"/>
    </source>
</evidence>
<reference evidence="1 2" key="1">
    <citation type="journal article" date="2020" name="Phytopathology">
        <title>Genome Sequence Resources of Colletotrichum truncatum, C. plurivorum, C. musicola, and C. sojae: Four Species Pathogenic to Soybean (Glycine max).</title>
        <authorList>
            <person name="Rogerio F."/>
            <person name="Boufleur T.R."/>
            <person name="Ciampi-Guillardi M."/>
            <person name="Sukno S.A."/>
            <person name="Thon M.R."/>
            <person name="Massola Junior N.S."/>
            <person name="Baroncelli R."/>
        </authorList>
    </citation>
    <scope>NUCLEOTIDE SEQUENCE [LARGE SCALE GENOMIC DNA]</scope>
    <source>
        <strain evidence="1 2">CMES1059</strain>
    </source>
</reference>
<organism evidence="1 2">
    <name type="scientific">Colletotrichum truncatum</name>
    <name type="common">Anthracnose fungus</name>
    <name type="synonym">Colletotrichum capsici</name>
    <dbReference type="NCBI Taxonomy" id="5467"/>
    <lineage>
        <taxon>Eukaryota</taxon>
        <taxon>Fungi</taxon>
        <taxon>Dikarya</taxon>
        <taxon>Ascomycota</taxon>
        <taxon>Pezizomycotina</taxon>
        <taxon>Sordariomycetes</taxon>
        <taxon>Hypocreomycetidae</taxon>
        <taxon>Glomerellales</taxon>
        <taxon>Glomerellaceae</taxon>
        <taxon>Colletotrichum</taxon>
        <taxon>Colletotrichum truncatum species complex</taxon>
    </lineage>
</organism>
<accession>A0ACC3YMY3</accession>
<dbReference type="Proteomes" id="UP000805649">
    <property type="component" value="Unassembled WGS sequence"/>
</dbReference>